<dbReference type="PANTHER" id="PTHR12526:SF629">
    <property type="entry name" value="TEICHURONIC ACID BIOSYNTHESIS GLYCOSYLTRANSFERASE TUAH-RELATED"/>
    <property type="match status" value="1"/>
</dbReference>
<feature type="domain" description="Glycosyl transferase family 1" evidence="3">
    <location>
        <begin position="184"/>
        <end position="338"/>
    </location>
</feature>
<gene>
    <name evidence="5" type="primary">glgA_1</name>
    <name evidence="5" type="ORF">AULFYP135_00361</name>
</gene>
<dbReference type="GO" id="GO:0009011">
    <property type="term" value="F:alpha-1,4-glucan glucosyltransferase (ADP-glucose donor) activity"/>
    <property type="evidence" value="ECO:0007669"/>
    <property type="project" value="UniProtKB-EC"/>
</dbReference>
<evidence type="ECO:0000256" key="2">
    <source>
        <dbReference type="ARBA" id="ARBA00022679"/>
    </source>
</evidence>
<dbReference type="EMBL" id="CACRSL010000003">
    <property type="protein sequence ID" value="VYS78601.1"/>
    <property type="molecule type" value="Genomic_DNA"/>
</dbReference>
<proteinExistence type="predicted"/>
<protein>
    <submittedName>
        <fullName evidence="5">Capsular glucan synthase</fullName>
        <ecNumber evidence="5">2.4.1.21</ecNumber>
    </submittedName>
</protein>
<evidence type="ECO:0000313" key="5">
    <source>
        <dbReference type="EMBL" id="VYS78601.1"/>
    </source>
</evidence>
<dbReference type="EC" id="2.4.1.21" evidence="5"/>
<accession>A0A6N2REW9</accession>
<organism evidence="5">
    <name type="scientific">uncultured Anaerotruncus sp</name>
    <dbReference type="NCBI Taxonomy" id="905011"/>
    <lineage>
        <taxon>Bacteria</taxon>
        <taxon>Bacillati</taxon>
        <taxon>Bacillota</taxon>
        <taxon>Clostridia</taxon>
        <taxon>Eubacteriales</taxon>
        <taxon>Oscillospiraceae</taxon>
        <taxon>Anaerotruncus</taxon>
        <taxon>environmental samples</taxon>
    </lineage>
</organism>
<dbReference type="AlphaFoldDB" id="A0A6N2REW9"/>
<evidence type="ECO:0000259" key="4">
    <source>
        <dbReference type="Pfam" id="PF13439"/>
    </source>
</evidence>
<evidence type="ECO:0000259" key="3">
    <source>
        <dbReference type="Pfam" id="PF00534"/>
    </source>
</evidence>
<keyword evidence="1 5" id="KW-0328">Glycosyltransferase</keyword>
<dbReference type="SUPFAM" id="SSF53756">
    <property type="entry name" value="UDP-Glycosyltransferase/glycogen phosphorylase"/>
    <property type="match status" value="1"/>
</dbReference>
<dbReference type="InterPro" id="IPR001296">
    <property type="entry name" value="Glyco_trans_1"/>
</dbReference>
<dbReference type="Gene3D" id="3.40.50.2000">
    <property type="entry name" value="Glycogen Phosphorylase B"/>
    <property type="match status" value="2"/>
</dbReference>
<dbReference type="PANTHER" id="PTHR12526">
    <property type="entry name" value="GLYCOSYLTRANSFERASE"/>
    <property type="match status" value="1"/>
</dbReference>
<reference evidence="5" key="1">
    <citation type="submission" date="2019-11" db="EMBL/GenBank/DDBJ databases">
        <authorList>
            <person name="Feng L."/>
        </authorList>
    </citation>
    <scope>NUCLEOTIDE SEQUENCE</scope>
    <source>
        <strain evidence="5">AundefinedLFYP135</strain>
    </source>
</reference>
<dbReference type="CDD" id="cd03794">
    <property type="entry name" value="GT4_WbuB-like"/>
    <property type="match status" value="1"/>
</dbReference>
<dbReference type="Pfam" id="PF13439">
    <property type="entry name" value="Glyco_transf_4"/>
    <property type="match status" value="1"/>
</dbReference>
<evidence type="ECO:0000256" key="1">
    <source>
        <dbReference type="ARBA" id="ARBA00022676"/>
    </source>
</evidence>
<dbReference type="Pfam" id="PF00534">
    <property type="entry name" value="Glycos_transf_1"/>
    <property type="match status" value="1"/>
</dbReference>
<dbReference type="InterPro" id="IPR028098">
    <property type="entry name" value="Glyco_trans_4-like_N"/>
</dbReference>
<sequence>MKSICILTTVHRHDDVRIYYRQALSLAKAGYRVTLCCPDYEGKDEYGVRFCKLELPGGRFGRMWKASPTALKAALTEEYDLYHVHDPELLPAALKLKKRGKRVIYDAHEDVPRQILGKDWLPEWSRKPLARRFERYEQKVARRLDGVIGATEIIAGRFPGGVAVRNFPDPQEFFPQGLPPYEKRRRAAVYAGSITQLRGIHQMVKAAGQAGVPLILAGEFENPALRHDITLLPGFDQVEERGKLSRDGVAKAMGEARMGLVVLFPTQSYQESLPIKLFEYMLCGLPVIASDFPLWRELTGKSCALFVDPQKVEEIAGAMTFLLENPDRAKAMGEAGRKLALKKYCWQSEEKRLLTLYRKLLEGEKA</sequence>
<name>A0A6N2REW9_9FIRM</name>
<feature type="domain" description="Glycosyltransferase subfamily 4-like N-terminal" evidence="4">
    <location>
        <begin position="20"/>
        <end position="154"/>
    </location>
</feature>
<keyword evidence="2 5" id="KW-0808">Transferase</keyword>